<evidence type="ECO:0000256" key="3">
    <source>
        <dbReference type="ARBA" id="ARBA00022553"/>
    </source>
</evidence>
<dbReference type="Gene3D" id="1.10.1200.10">
    <property type="entry name" value="ACP-like"/>
    <property type="match status" value="1"/>
</dbReference>
<evidence type="ECO:0000313" key="7">
    <source>
        <dbReference type="Proteomes" id="UP001499884"/>
    </source>
</evidence>
<dbReference type="InterPro" id="IPR006162">
    <property type="entry name" value="Ppantetheine_attach_site"/>
</dbReference>
<dbReference type="InterPro" id="IPR010071">
    <property type="entry name" value="AA_adenyl_dom"/>
</dbReference>
<accession>A0ABP7EZ77</accession>
<dbReference type="Pfam" id="PF00501">
    <property type="entry name" value="AMP-binding"/>
    <property type="match status" value="1"/>
</dbReference>
<dbReference type="InterPro" id="IPR023213">
    <property type="entry name" value="CAT-like_dom_sf"/>
</dbReference>
<dbReference type="InterPro" id="IPR020845">
    <property type="entry name" value="AMP-binding_CS"/>
</dbReference>
<comment type="caution">
    <text evidence="6">The sequence shown here is derived from an EMBL/GenBank/DDBJ whole genome shotgun (WGS) entry which is preliminary data.</text>
</comment>
<dbReference type="SUPFAM" id="SSF56801">
    <property type="entry name" value="Acetyl-CoA synthetase-like"/>
    <property type="match status" value="1"/>
</dbReference>
<evidence type="ECO:0000256" key="1">
    <source>
        <dbReference type="ARBA" id="ARBA00001957"/>
    </source>
</evidence>
<sequence>MDESAIALFERDDSRMGQDAPGTRHGARGPRRAETMHGLFQWCVRRHPDAVAIVHGERRVTYAELDAASDDMAAELEASGVGPGARVAVLMPRTAEFVTALLAVLKRGAAYAALDPRWPRARVDDLLGRVAAQQLVTSAEGTWPVPVLDPSGWDFRTAAAGPRRPTPVDVAPHDAACVFFTSGTTGAPKAVTSPHRATVRLFDDCEFAELGPGNVLPQTAPVPWDGFTLDCWSVLLNGGTSVFVDEPLLPAAVRDLVARHGVNGAFLTTALFNMLVDEDIHAFDGFSWLITGGERASTRRLRRFLDTHPGVALRNVYGPVESTVLATAHRVTHADCDDPSGIPLGHVLNGTQAFVMDELRPCATGEVGEILLAGEGLVEGYLGDEELTAAAFVEVDVDGTPHRCYRTGDLGHLSATGTLYFDGRADRQVKIRGHRVEPAEIEQCAERITGVSAAAVVPLPGADGRPETLALFYTTADGATVDEVALRAQLVRRLPEYLLPGRLHHLAALPLLANGKTDFDALRRTAPRPTAPVLPGQAPRTGTERAVAAQIAAILALPDCARDASFFTLGANSLDVARLCARVDERLGVPIPPSRIFALQTVAAIAAWVDGAPAPQPPAPPPARAGDPDDTAVALPAYQGLYLFEGVDERADVAYVCPMAWWIDGPLDAGCLSRAAQDVQDRHEALRARYRMQEGPTALLGGTIPDVEFHHMPDQENDTAARTALSGTLFRPLSLAGGPVWRCVLVRSRGSGRWLFGLVVHHIAFDGASEPVLSADLSTAYAARVRGTAPAFNEPSPSLAQVSAEHARRCATVDTAAQQTFWDEELAGLPALDLPQRLPGTALVGPKAHAEDTVAAEELEAWESDARLRGATRLTYAAAVYGLVLARFTGQLDFAVLVPFLRRDTTVGAAVTCRVDTMCLRLRLPDAAAPALDEVAAVTRRAMAALDVPFLDAARSVRASGRLHTILDLPVLMVDDDPDVPLRLTGCTSRALPLDTPTTMTQLELRLTPAPDGGLRCTATVWTDRLPAAFAQDIVDAFTAVLRRGPAR</sequence>
<keyword evidence="3" id="KW-0597">Phosphoprotein</keyword>
<organism evidence="6 7">
    <name type="scientific">Streptomyces tremellae</name>
    <dbReference type="NCBI Taxonomy" id="1124239"/>
    <lineage>
        <taxon>Bacteria</taxon>
        <taxon>Bacillati</taxon>
        <taxon>Actinomycetota</taxon>
        <taxon>Actinomycetes</taxon>
        <taxon>Kitasatosporales</taxon>
        <taxon>Streptomycetaceae</taxon>
        <taxon>Streptomyces</taxon>
    </lineage>
</organism>
<dbReference type="InterPro" id="IPR020806">
    <property type="entry name" value="PKS_PP-bd"/>
</dbReference>
<evidence type="ECO:0000256" key="4">
    <source>
        <dbReference type="SAM" id="MobiDB-lite"/>
    </source>
</evidence>
<dbReference type="InterPro" id="IPR000873">
    <property type="entry name" value="AMP-dep_synth/lig_dom"/>
</dbReference>
<dbReference type="PROSITE" id="PS50075">
    <property type="entry name" value="CARRIER"/>
    <property type="match status" value="1"/>
</dbReference>
<evidence type="ECO:0000256" key="2">
    <source>
        <dbReference type="ARBA" id="ARBA00022450"/>
    </source>
</evidence>
<dbReference type="Proteomes" id="UP001499884">
    <property type="component" value="Unassembled WGS sequence"/>
</dbReference>
<evidence type="ECO:0000259" key="5">
    <source>
        <dbReference type="PROSITE" id="PS50075"/>
    </source>
</evidence>
<comment type="cofactor">
    <cofactor evidence="1">
        <name>pantetheine 4'-phosphate</name>
        <dbReference type="ChEBI" id="CHEBI:47942"/>
    </cofactor>
</comment>
<dbReference type="InterPro" id="IPR045851">
    <property type="entry name" value="AMP-bd_C_sf"/>
</dbReference>
<dbReference type="PANTHER" id="PTHR45527:SF1">
    <property type="entry name" value="FATTY ACID SYNTHASE"/>
    <property type="match status" value="1"/>
</dbReference>
<dbReference type="Gene3D" id="3.30.559.30">
    <property type="entry name" value="Nonribosomal peptide synthetase, condensation domain"/>
    <property type="match status" value="1"/>
</dbReference>
<keyword evidence="7" id="KW-1185">Reference proteome</keyword>
<dbReference type="SMART" id="SM00823">
    <property type="entry name" value="PKS_PP"/>
    <property type="match status" value="1"/>
</dbReference>
<feature type="domain" description="Carrier" evidence="5">
    <location>
        <begin position="538"/>
        <end position="613"/>
    </location>
</feature>
<proteinExistence type="predicted"/>
<dbReference type="PANTHER" id="PTHR45527">
    <property type="entry name" value="NONRIBOSOMAL PEPTIDE SYNTHETASE"/>
    <property type="match status" value="1"/>
</dbReference>
<dbReference type="EMBL" id="BAABEP010000013">
    <property type="protein sequence ID" value="GAA3726006.1"/>
    <property type="molecule type" value="Genomic_DNA"/>
</dbReference>
<dbReference type="InterPro" id="IPR036736">
    <property type="entry name" value="ACP-like_sf"/>
</dbReference>
<protein>
    <recommendedName>
        <fullName evidence="5">Carrier domain-containing protein</fullName>
    </recommendedName>
</protein>
<evidence type="ECO:0000313" key="6">
    <source>
        <dbReference type="EMBL" id="GAA3726006.1"/>
    </source>
</evidence>
<dbReference type="Gene3D" id="3.30.559.10">
    <property type="entry name" value="Chloramphenicol acetyltransferase-like domain"/>
    <property type="match status" value="1"/>
</dbReference>
<dbReference type="Gene3D" id="3.30.300.30">
    <property type="match status" value="1"/>
</dbReference>
<dbReference type="SUPFAM" id="SSF52777">
    <property type="entry name" value="CoA-dependent acyltransferases"/>
    <property type="match status" value="2"/>
</dbReference>
<keyword evidence="2" id="KW-0596">Phosphopantetheine</keyword>
<dbReference type="InterPro" id="IPR009081">
    <property type="entry name" value="PP-bd_ACP"/>
</dbReference>
<dbReference type="Gene3D" id="3.40.50.12780">
    <property type="entry name" value="N-terminal domain of ligase-like"/>
    <property type="match status" value="1"/>
</dbReference>
<name>A0ABP7EZ77_9ACTN</name>
<gene>
    <name evidence="6" type="ORF">GCM10023082_25000</name>
</gene>
<dbReference type="Pfam" id="PF00668">
    <property type="entry name" value="Condensation"/>
    <property type="match status" value="1"/>
</dbReference>
<dbReference type="PROSITE" id="PS00012">
    <property type="entry name" value="PHOSPHOPANTETHEINE"/>
    <property type="match status" value="1"/>
</dbReference>
<dbReference type="Pfam" id="PF00550">
    <property type="entry name" value="PP-binding"/>
    <property type="match status" value="1"/>
</dbReference>
<dbReference type="SUPFAM" id="SSF47336">
    <property type="entry name" value="ACP-like"/>
    <property type="match status" value="1"/>
</dbReference>
<feature type="region of interest" description="Disordered" evidence="4">
    <location>
        <begin position="11"/>
        <end position="31"/>
    </location>
</feature>
<dbReference type="NCBIfam" id="TIGR01733">
    <property type="entry name" value="AA-adenyl-dom"/>
    <property type="match status" value="1"/>
</dbReference>
<dbReference type="InterPro" id="IPR001242">
    <property type="entry name" value="Condensation_dom"/>
</dbReference>
<dbReference type="InterPro" id="IPR042099">
    <property type="entry name" value="ANL_N_sf"/>
</dbReference>
<dbReference type="PROSITE" id="PS00455">
    <property type="entry name" value="AMP_BINDING"/>
    <property type="match status" value="1"/>
</dbReference>
<reference evidence="7" key="1">
    <citation type="journal article" date="2019" name="Int. J. Syst. Evol. Microbiol.">
        <title>The Global Catalogue of Microorganisms (GCM) 10K type strain sequencing project: providing services to taxonomists for standard genome sequencing and annotation.</title>
        <authorList>
            <consortium name="The Broad Institute Genomics Platform"/>
            <consortium name="The Broad Institute Genome Sequencing Center for Infectious Disease"/>
            <person name="Wu L."/>
            <person name="Ma J."/>
        </authorList>
    </citation>
    <scope>NUCLEOTIDE SEQUENCE [LARGE SCALE GENOMIC DNA]</scope>
    <source>
        <strain evidence="7">JCM 30846</strain>
    </source>
</reference>